<evidence type="ECO:0000313" key="3">
    <source>
        <dbReference type="Proteomes" id="UP000019364"/>
    </source>
</evidence>
<sequence length="438" mass="50645">MLKLKYFRFCGAILMMFLLSGCTFLIYPVSLMRAPQLTAEKEDLKTIIHSQLPEGATIVRSRDEQDTNQIHFEDLDGDKINEAIVFYDTSSEQPANIQGMIFKNVKNTWVKQVTFTGEGTRLESLQFEDLTNNGIKNIIAGYSRRDDNDVLQGLVVYNYTGSSVEKILELPYTKFIIDDLNGDHIKDLSVLQLVKNEYAYMTTYQYKDSFIELDKIEMEPFVSGYYNIVAGKVLKDQEGIIVDTLIGEKSSKSQVIIMKDDKLVVALDSKKTYKEWPIASQDVDNDGILEIGSVEPPKGWSFYKTTDIPLLTIYSQWDGKDDLIFKAQEYRDYINRFHLGFFPKSWYGNLTIDTKSVIDEYLRFILLDNGKDTGKTVAEIKFFTLSQWEKQHEDWKYLVRKNEKVIGYKTYGDWEVNANNKRLNNEVPPIERKEKTGE</sequence>
<reference evidence="2 3" key="1">
    <citation type="journal article" date="2014" name="Genome Announc.">
        <title>Draft Genome Sequence of Paenibacillus pini JCM 16418T, Isolated from the Rhizosphere of Pine Tree.</title>
        <authorList>
            <person name="Yuki M."/>
            <person name="Oshima K."/>
            <person name="Suda W."/>
            <person name="Oshida Y."/>
            <person name="Kitamura K."/>
            <person name="Iida Y."/>
            <person name="Hattori M."/>
            <person name="Ohkuma M."/>
        </authorList>
    </citation>
    <scope>NUCLEOTIDE SEQUENCE [LARGE SCALE GENOMIC DNA]</scope>
    <source>
        <strain evidence="2 3">JCM 16418</strain>
    </source>
</reference>
<keyword evidence="1" id="KW-0472">Membrane</keyword>
<evidence type="ECO:0000256" key="1">
    <source>
        <dbReference type="SAM" id="Phobius"/>
    </source>
</evidence>
<dbReference type="RefSeq" id="WP_052020097.1">
    <property type="nucleotide sequence ID" value="NZ_BAVZ01000003.1"/>
</dbReference>
<dbReference type="STRING" id="1236976.JCM16418_1523"/>
<dbReference type="PROSITE" id="PS51257">
    <property type="entry name" value="PROKAR_LIPOPROTEIN"/>
    <property type="match status" value="1"/>
</dbReference>
<name>W7Y944_9BACL</name>
<comment type="caution">
    <text evidence="2">The sequence shown here is derived from an EMBL/GenBank/DDBJ whole genome shotgun (WGS) entry which is preliminary data.</text>
</comment>
<accession>W7Y944</accession>
<proteinExistence type="predicted"/>
<dbReference type="eggNOG" id="COG0457">
    <property type="taxonomic scope" value="Bacteria"/>
</dbReference>
<feature type="transmembrane region" description="Helical" evidence="1">
    <location>
        <begin position="6"/>
        <end position="27"/>
    </location>
</feature>
<dbReference type="OrthoDB" id="1743319at2"/>
<dbReference type="AlphaFoldDB" id="W7Y944"/>
<dbReference type="Proteomes" id="UP000019364">
    <property type="component" value="Unassembled WGS sequence"/>
</dbReference>
<evidence type="ECO:0000313" key="2">
    <source>
        <dbReference type="EMBL" id="GAF07505.1"/>
    </source>
</evidence>
<organism evidence="2 3">
    <name type="scientific">Paenibacillus pini JCM 16418</name>
    <dbReference type="NCBI Taxonomy" id="1236976"/>
    <lineage>
        <taxon>Bacteria</taxon>
        <taxon>Bacillati</taxon>
        <taxon>Bacillota</taxon>
        <taxon>Bacilli</taxon>
        <taxon>Bacillales</taxon>
        <taxon>Paenibacillaceae</taxon>
        <taxon>Paenibacillus</taxon>
    </lineage>
</organism>
<dbReference type="EMBL" id="BAVZ01000003">
    <property type="protein sequence ID" value="GAF07505.1"/>
    <property type="molecule type" value="Genomic_DNA"/>
</dbReference>
<keyword evidence="3" id="KW-1185">Reference proteome</keyword>
<gene>
    <name evidence="2" type="ORF">JCM16418_1523</name>
</gene>
<evidence type="ECO:0008006" key="4">
    <source>
        <dbReference type="Google" id="ProtNLM"/>
    </source>
</evidence>
<dbReference type="InterPro" id="IPR028994">
    <property type="entry name" value="Integrin_alpha_N"/>
</dbReference>
<dbReference type="SUPFAM" id="SSF69318">
    <property type="entry name" value="Integrin alpha N-terminal domain"/>
    <property type="match status" value="1"/>
</dbReference>
<keyword evidence="1" id="KW-0812">Transmembrane</keyword>
<keyword evidence="1" id="KW-1133">Transmembrane helix</keyword>
<protein>
    <recommendedName>
        <fullName evidence="4">Lipoprotein</fullName>
    </recommendedName>
</protein>